<keyword evidence="2" id="KW-0812">Transmembrane</keyword>
<keyword evidence="2" id="KW-0472">Membrane</keyword>
<dbReference type="RefSeq" id="WP_023431699.1">
    <property type="nucleotide sequence ID" value="NZ_AWXZ01000018.1"/>
</dbReference>
<name>V4RK65_9HYPH</name>
<keyword evidence="4" id="KW-1185">Reference proteome</keyword>
<dbReference type="EMBL" id="AWXZ01000018">
    <property type="protein sequence ID" value="ESR25724.1"/>
    <property type="molecule type" value="Genomic_DNA"/>
</dbReference>
<organism evidence="3 4">
    <name type="scientific">Lutibaculum baratangense AMV1</name>
    <dbReference type="NCBI Taxonomy" id="631454"/>
    <lineage>
        <taxon>Bacteria</taxon>
        <taxon>Pseudomonadati</taxon>
        <taxon>Pseudomonadota</taxon>
        <taxon>Alphaproteobacteria</taxon>
        <taxon>Hyphomicrobiales</taxon>
        <taxon>Tepidamorphaceae</taxon>
        <taxon>Lutibaculum</taxon>
    </lineage>
</organism>
<sequence>MMEGQILWAVVGIGVIIMGIVIAYGMMRNRRRSPELHQKSEEATRRLYREESR</sequence>
<evidence type="ECO:0000256" key="2">
    <source>
        <dbReference type="SAM" id="Phobius"/>
    </source>
</evidence>
<evidence type="ECO:0000256" key="1">
    <source>
        <dbReference type="SAM" id="MobiDB-lite"/>
    </source>
</evidence>
<evidence type="ECO:0000313" key="4">
    <source>
        <dbReference type="Proteomes" id="UP000017819"/>
    </source>
</evidence>
<dbReference type="Proteomes" id="UP000017819">
    <property type="component" value="Unassembled WGS sequence"/>
</dbReference>
<feature type="region of interest" description="Disordered" evidence="1">
    <location>
        <begin position="32"/>
        <end position="53"/>
    </location>
</feature>
<evidence type="ECO:0000313" key="3">
    <source>
        <dbReference type="EMBL" id="ESR25724.1"/>
    </source>
</evidence>
<protein>
    <submittedName>
        <fullName evidence="3">Uncharacterized protein</fullName>
    </submittedName>
</protein>
<reference evidence="3 4" key="1">
    <citation type="journal article" date="2014" name="Genome Announc.">
        <title>Draft Genome Sequence of Lutibaculum baratangense Strain AMV1T, Isolated from a Mud Volcano in Andamans, India.</title>
        <authorList>
            <person name="Singh A."/>
            <person name="Sreenivas A."/>
            <person name="Sathyanarayana Reddy G."/>
            <person name="Pinnaka A.K."/>
            <person name="Shivaji S."/>
        </authorList>
    </citation>
    <scope>NUCLEOTIDE SEQUENCE [LARGE SCALE GENOMIC DNA]</scope>
    <source>
        <strain evidence="3 4">AMV1</strain>
    </source>
</reference>
<comment type="caution">
    <text evidence="3">The sequence shown here is derived from an EMBL/GenBank/DDBJ whole genome shotgun (WGS) entry which is preliminary data.</text>
</comment>
<accession>V4RK65</accession>
<gene>
    <name evidence="3" type="ORF">N177_1557</name>
</gene>
<proteinExistence type="predicted"/>
<feature type="transmembrane region" description="Helical" evidence="2">
    <location>
        <begin position="6"/>
        <end position="27"/>
    </location>
</feature>
<keyword evidence="2" id="KW-1133">Transmembrane helix</keyword>
<dbReference type="STRING" id="631454.N177_1557"/>
<dbReference type="AlphaFoldDB" id="V4RK65"/>